<evidence type="ECO:0000313" key="7">
    <source>
        <dbReference type="EMBL" id="KUK44613.1"/>
    </source>
</evidence>
<dbReference type="Pfam" id="PF08269">
    <property type="entry name" value="dCache_2"/>
    <property type="match status" value="1"/>
</dbReference>
<keyword evidence="3" id="KW-0812">Transmembrane</keyword>
<dbReference type="AlphaFoldDB" id="A0A101IIG4"/>
<gene>
    <name evidence="7" type="ORF">XD72_0985</name>
    <name evidence="8" type="ORF">XE07_1543</name>
</gene>
<evidence type="ECO:0000313" key="8">
    <source>
        <dbReference type="EMBL" id="KUK95822.1"/>
    </source>
</evidence>
<feature type="domain" description="Single Cache" evidence="6">
    <location>
        <begin position="311"/>
        <end position="395"/>
    </location>
</feature>
<protein>
    <submittedName>
        <fullName evidence="8">Putative cache sensor protein</fullName>
    </submittedName>
</protein>
<dbReference type="InterPro" id="IPR004010">
    <property type="entry name" value="Double_Cache_2"/>
</dbReference>
<keyword evidence="4" id="KW-1133">Transmembrane helix</keyword>
<reference evidence="8" key="1">
    <citation type="journal article" date="2015" name="MBio">
        <title>Genome-resolved metagenomic analysis reveals roles for candidate phyla and other microbial community members in biogeochemical transformations in oil reservoirs.</title>
        <authorList>
            <person name="Hu P."/>
            <person name="Tom L."/>
            <person name="Singh A."/>
            <person name="Thomas B.C."/>
            <person name="Baker B.J."/>
            <person name="Piceno Y.M."/>
            <person name="Andersen G.L."/>
            <person name="Banfield J.F."/>
        </authorList>
    </citation>
    <scope>NUCLEOTIDE SEQUENCE [LARGE SCALE GENOMIC DNA]</scope>
    <source>
        <strain evidence="8">56_747</strain>
    </source>
</reference>
<feature type="domain" description="Single Cache" evidence="6">
    <location>
        <begin position="38"/>
        <end position="119"/>
    </location>
</feature>
<dbReference type="Pfam" id="PF17200">
    <property type="entry name" value="sCache_2"/>
    <property type="match status" value="2"/>
</dbReference>
<evidence type="ECO:0000256" key="4">
    <source>
        <dbReference type="ARBA" id="ARBA00022989"/>
    </source>
</evidence>
<dbReference type="InterPro" id="IPR033480">
    <property type="entry name" value="sCache_2"/>
</dbReference>
<dbReference type="EMBL" id="LGHB01000025">
    <property type="protein sequence ID" value="KUK95822.1"/>
    <property type="molecule type" value="Genomic_DNA"/>
</dbReference>
<evidence type="ECO:0000259" key="6">
    <source>
        <dbReference type="SMART" id="SM01049"/>
    </source>
</evidence>
<reference evidence="9 10" key="2">
    <citation type="journal article" date="2015" name="MBio">
        <title>Genome-Resolved Metagenomic Analysis Reveals Roles for Candidate Phyla and Other Microbial Community Members in Biogeochemical Transformations in Oil Reservoirs.</title>
        <authorList>
            <person name="Hu P."/>
            <person name="Tom L."/>
            <person name="Singh A."/>
            <person name="Thomas B.C."/>
            <person name="Baker B.J."/>
            <person name="Piceno Y.M."/>
            <person name="Andersen G.L."/>
            <person name="Banfield J.F."/>
        </authorList>
    </citation>
    <scope>NUCLEOTIDE SEQUENCE [LARGE SCALE GENOMIC DNA]</scope>
    <source>
        <strain evidence="7">57_489</strain>
    </source>
</reference>
<dbReference type="GO" id="GO:0005886">
    <property type="term" value="C:plasma membrane"/>
    <property type="evidence" value="ECO:0007669"/>
    <property type="project" value="UniProtKB-SubCell"/>
</dbReference>
<dbReference type="PATRIC" id="fig|301375.6.peg.707"/>
<evidence type="ECO:0000256" key="1">
    <source>
        <dbReference type="ARBA" id="ARBA00004651"/>
    </source>
</evidence>
<dbReference type="EMBL" id="LGFT01000020">
    <property type="protein sequence ID" value="KUK44613.1"/>
    <property type="molecule type" value="Genomic_DNA"/>
</dbReference>
<dbReference type="Proteomes" id="UP000053961">
    <property type="component" value="Unassembled WGS sequence"/>
</dbReference>
<keyword evidence="2" id="KW-1003">Cell membrane</keyword>
<keyword evidence="5" id="KW-0472">Membrane</keyword>
<evidence type="ECO:0000256" key="2">
    <source>
        <dbReference type="ARBA" id="ARBA00022475"/>
    </source>
</evidence>
<dbReference type="SMART" id="SM01049">
    <property type="entry name" value="Cache_2"/>
    <property type="match status" value="3"/>
</dbReference>
<evidence type="ECO:0000256" key="3">
    <source>
        <dbReference type="ARBA" id="ARBA00022692"/>
    </source>
</evidence>
<evidence type="ECO:0000313" key="9">
    <source>
        <dbReference type="Proteomes" id="UP000053961"/>
    </source>
</evidence>
<comment type="caution">
    <text evidence="8">The sequence shown here is derived from an EMBL/GenBank/DDBJ whole genome shotgun (WGS) entry which is preliminary data.</text>
</comment>
<name>A0A101IIG4_9EURY</name>
<comment type="subcellular location">
    <subcellularLocation>
        <location evidence="1">Cell membrane</location>
        <topology evidence="1">Multi-pass membrane protein</topology>
    </subcellularLocation>
</comment>
<evidence type="ECO:0000256" key="5">
    <source>
        <dbReference type="ARBA" id="ARBA00023136"/>
    </source>
</evidence>
<feature type="domain" description="Single Cache" evidence="6">
    <location>
        <begin position="177"/>
        <end position="255"/>
    </location>
</feature>
<dbReference type="Proteomes" id="UP000057043">
    <property type="component" value="Unassembled WGS sequence"/>
</dbReference>
<proteinExistence type="predicted"/>
<evidence type="ECO:0000313" key="10">
    <source>
        <dbReference type="Proteomes" id="UP000057043"/>
    </source>
</evidence>
<dbReference type="Gene3D" id="3.30.450.20">
    <property type="entry name" value="PAS domain"/>
    <property type="match status" value="3"/>
</dbReference>
<accession>A0A101IIG4</accession>
<sequence length="444" mass="49223">MTYIKIIFSIFLTACLFGNAGASVAPSEAQSPYLTPIASDSSKEELVSLLEAAKDYVLENGREEALGTFGDPEGEFVRGDLYVFAYDFNGTLLAHPYLPEIVGRNNLDLVDANGVLMIKNLMEVAELGGGFLYNVYPNPAAKNVEELKLVSVLNVDDDLWIGSGIYLSAQPPRFSPQAREALKAFVNEALNYSLENGRDKALEAFNDPAGEFVRGDLYIFAYDFNGTVLALPFQPEIVGQNRIGIEDANGVAFLRDFLNLARGGSGESYYLYPNPKENMTLELKLSRVAKVDETWFLGAGIYGSRASAEGISEKKPESRVELKSFVEEATSHALVVGKEKALADFMDLEGPWVRGDVYIFAHEFNGTALALPYLPPEVGTYRLDIQDERGAYINREMRSIALNDGSAFYEYVWRNPLTNQTEPKVSYVMKVDETWWLGAGIYEQ</sequence>
<organism evidence="8 9">
    <name type="scientific">Methanothrix harundinacea</name>
    <dbReference type="NCBI Taxonomy" id="301375"/>
    <lineage>
        <taxon>Archaea</taxon>
        <taxon>Methanobacteriati</taxon>
        <taxon>Methanobacteriota</taxon>
        <taxon>Stenosarchaea group</taxon>
        <taxon>Methanomicrobia</taxon>
        <taxon>Methanotrichales</taxon>
        <taxon>Methanotrichaceae</taxon>
        <taxon>Methanothrix</taxon>
    </lineage>
</organism>